<dbReference type="RefSeq" id="WP_134123484.1">
    <property type="nucleotide sequence ID" value="NZ_SODF01000003.1"/>
</dbReference>
<protein>
    <submittedName>
        <fullName evidence="1">Uncharacterized protein</fullName>
    </submittedName>
</protein>
<keyword evidence="2" id="KW-1185">Reference proteome</keyword>
<name>A0A4R7ZF98_9ACTN</name>
<dbReference type="EMBL" id="SODF01000003">
    <property type="protein sequence ID" value="TDW15646.1"/>
    <property type="molecule type" value="Genomic_DNA"/>
</dbReference>
<sequence>MTTDTMILPHSTSTGIAPAERSVLLAGPAGLRHEAQGPEPVTVAIQVAPDALTVAANTAVVRLDAPMRAQCRGLAPLFLLRAFDGRWTPYTQQSFTGDDVLFVVLPGPTLTGDLSSANQVIWTGQLAERHRACGPKAVNHQRWFVNALPGQELEYKFTLQGQPDLWRLTTLILDAVRDGGLQDWICEHGNNGGFEQWDFDNHLFEITTPRTDRGYIAFIPAVNGTWIIRRKRFIADAEMRHEDLIEGVVLGPNPDLPAVIADRWGLRPAWGEVYRRVRYNVLLESLASGHVFSIMLDRCTDRAGLVDPLHQVEVEYVRTRTLRPVDFSLLHSEYEQLVAFSREFLASHGVASLEDHWSKLSWLRPAAGLQST</sequence>
<evidence type="ECO:0000313" key="2">
    <source>
        <dbReference type="Proteomes" id="UP000295447"/>
    </source>
</evidence>
<comment type="caution">
    <text evidence="1">The sequence shown here is derived from an EMBL/GenBank/DDBJ whole genome shotgun (WGS) entry which is preliminary data.</text>
</comment>
<proteinExistence type="predicted"/>
<reference evidence="1 2" key="1">
    <citation type="submission" date="2019-03" db="EMBL/GenBank/DDBJ databases">
        <title>Genomic Encyclopedia of Type Strains, Phase III (KMG-III): the genomes of soil and plant-associated and newly described type strains.</title>
        <authorList>
            <person name="Whitman W."/>
        </authorList>
    </citation>
    <scope>NUCLEOTIDE SEQUENCE [LARGE SCALE GENOMIC DNA]</scope>
    <source>
        <strain evidence="1 2">VKM Ac-2570</strain>
    </source>
</reference>
<dbReference type="OrthoDB" id="9135079at2"/>
<accession>A0A4R7ZF98</accession>
<gene>
    <name evidence="1" type="ORF">EV650_7135</name>
</gene>
<organism evidence="1 2">
    <name type="scientific">Kribbella kalugense</name>
    <dbReference type="NCBI Taxonomy" id="2512221"/>
    <lineage>
        <taxon>Bacteria</taxon>
        <taxon>Bacillati</taxon>
        <taxon>Actinomycetota</taxon>
        <taxon>Actinomycetes</taxon>
        <taxon>Propionibacteriales</taxon>
        <taxon>Kribbellaceae</taxon>
        <taxon>Kribbella</taxon>
    </lineage>
</organism>
<dbReference type="AlphaFoldDB" id="A0A4R7ZF98"/>
<dbReference type="Proteomes" id="UP000295447">
    <property type="component" value="Unassembled WGS sequence"/>
</dbReference>
<evidence type="ECO:0000313" key="1">
    <source>
        <dbReference type="EMBL" id="TDW15646.1"/>
    </source>
</evidence>